<dbReference type="GO" id="GO:0090563">
    <property type="term" value="F:protein-phosphocysteine-sugar phosphotransferase activity"/>
    <property type="evidence" value="ECO:0007669"/>
    <property type="project" value="TreeGrafter"/>
</dbReference>
<comment type="subcellular location">
    <subcellularLocation>
        <location evidence="1">Cell membrane</location>
        <topology evidence="1">Multi-pass membrane protein</topology>
    </subcellularLocation>
</comment>
<feature type="transmembrane region" description="Helical" evidence="9">
    <location>
        <begin position="97"/>
        <end position="122"/>
    </location>
</feature>
<dbReference type="KEGG" id="cdip:ERS451417_01456"/>
<evidence type="ECO:0000259" key="10">
    <source>
        <dbReference type="PROSITE" id="PS51104"/>
    </source>
</evidence>
<evidence type="ECO:0000256" key="4">
    <source>
        <dbReference type="ARBA" id="ARBA00022597"/>
    </source>
</evidence>
<evidence type="ECO:0000256" key="6">
    <source>
        <dbReference type="ARBA" id="ARBA00022692"/>
    </source>
</evidence>
<proteinExistence type="predicted"/>
<gene>
    <name evidence="11" type="primary">fruA</name>
    <name evidence="11" type="ORF">CIP107547_01641</name>
</gene>
<evidence type="ECO:0000256" key="8">
    <source>
        <dbReference type="ARBA" id="ARBA00023136"/>
    </source>
</evidence>
<dbReference type="PANTHER" id="PTHR30505:SF0">
    <property type="entry name" value="FRUCTOSE-LIKE PTS SYSTEM EIIBC COMPONENT-RELATED"/>
    <property type="match status" value="1"/>
</dbReference>
<keyword evidence="8 9" id="KW-0472">Membrane</keyword>
<dbReference type="Proteomes" id="UP000480222">
    <property type="component" value="Unassembled WGS sequence"/>
</dbReference>
<evidence type="ECO:0000256" key="7">
    <source>
        <dbReference type="ARBA" id="ARBA00022989"/>
    </source>
</evidence>
<keyword evidence="4" id="KW-0762">Sugar transport</keyword>
<evidence type="ECO:0000256" key="5">
    <source>
        <dbReference type="ARBA" id="ARBA00022683"/>
    </source>
</evidence>
<sequence>MVAFYEAGSRTYLVAYARSNCSAHFQSFVGLIMFLVLGKPLSLLLLSLQNWLAGLSGSSAIILGAVLGLMMCFDLGGPVNKAVYLFATAGLSTNEPAALHIMAAVMVAGMLPPIALSLATIMDKKVFTDTERENGKSAWLLGLSFISEGAIPSYRR</sequence>
<dbReference type="EMBL" id="CADDAV010000020">
    <property type="protein sequence ID" value="CAB0608656.1"/>
    <property type="molecule type" value="Genomic_DNA"/>
</dbReference>
<dbReference type="InterPro" id="IPR013014">
    <property type="entry name" value="PTS_EIIC_2"/>
</dbReference>
<feature type="transmembrane region" description="Helical" evidence="9">
    <location>
        <begin position="28"/>
        <end position="48"/>
    </location>
</feature>
<dbReference type="RefSeq" id="WP_021335084.1">
    <property type="nucleotide sequence ID" value="NZ_CP039522.1"/>
</dbReference>
<evidence type="ECO:0000313" key="11">
    <source>
        <dbReference type="EMBL" id="CAB0608656.1"/>
    </source>
</evidence>
<dbReference type="AlphaFoldDB" id="A0A811G2C3"/>
<keyword evidence="6 9" id="KW-0812">Transmembrane</keyword>
<keyword evidence="5" id="KW-0598">Phosphotransferase system</keyword>
<keyword evidence="7 9" id="KW-1133">Transmembrane helix</keyword>
<dbReference type="PROSITE" id="PS51104">
    <property type="entry name" value="PTS_EIIC_TYPE_2"/>
    <property type="match status" value="1"/>
</dbReference>
<comment type="caution">
    <text evidence="11">The sequence shown here is derived from an EMBL/GenBank/DDBJ whole genome shotgun (WGS) entry which is preliminary data.</text>
</comment>
<organism evidence="11 12">
    <name type="scientific">Corynebacterium diphtheriae</name>
    <dbReference type="NCBI Taxonomy" id="1717"/>
    <lineage>
        <taxon>Bacteria</taxon>
        <taxon>Bacillati</taxon>
        <taxon>Actinomycetota</taxon>
        <taxon>Actinomycetes</taxon>
        <taxon>Mycobacteriales</taxon>
        <taxon>Corynebacteriaceae</taxon>
        <taxon>Corynebacterium</taxon>
    </lineage>
</organism>
<name>A0A811G2C3_CORDP</name>
<dbReference type="InterPro" id="IPR050864">
    <property type="entry name" value="Bacterial_PTS_Sugar_Transport"/>
</dbReference>
<keyword evidence="2" id="KW-0813">Transport</keyword>
<dbReference type="GO" id="GO:0005886">
    <property type="term" value="C:plasma membrane"/>
    <property type="evidence" value="ECO:0007669"/>
    <property type="project" value="UniProtKB-SubCell"/>
</dbReference>
<feature type="domain" description="PTS EIIC type-2" evidence="10">
    <location>
        <begin position="1"/>
        <end position="156"/>
    </location>
</feature>
<protein>
    <submittedName>
        <fullName evidence="11">PTS system fructose-specific EIIB'BC component</fullName>
    </submittedName>
</protein>
<evidence type="ECO:0000256" key="1">
    <source>
        <dbReference type="ARBA" id="ARBA00004651"/>
    </source>
</evidence>
<dbReference type="GO" id="GO:0009401">
    <property type="term" value="P:phosphoenolpyruvate-dependent sugar phosphotransferase system"/>
    <property type="evidence" value="ECO:0007669"/>
    <property type="project" value="UniProtKB-KW"/>
</dbReference>
<keyword evidence="3" id="KW-1003">Cell membrane</keyword>
<feature type="transmembrane region" description="Helical" evidence="9">
    <location>
        <begin position="60"/>
        <end position="77"/>
    </location>
</feature>
<reference evidence="11 12" key="1">
    <citation type="submission" date="2020-02" db="EMBL/GenBank/DDBJ databases">
        <authorList>
            <person name="Brisse S."/>
        </authorList>
    </citation>
    <scope>NUCLEOTIDE SEQUENCE [LARGE SCALE GENOMIC DNA]</scope>
    <source>
        <strain evidence="11">CIP107547</strain>
    </source>
</reference>
<dbReference type="PANTHER" id="PTHR30505">
    <property type="entry name" value="FRUCTOSE-LIKE PERMEASE"/>
    <property type="match status" value="1"/>
</dbReference>
<evidence type="ECO:0000256" key="2">
    <source>
        <dbReference type="ARBA" id="ARBA00022448"/>
    </source>
</evidence>
<evidence type="ECO:0000256" key="3">
    <source>
        <dbReference type="ARBA" id="ARBA00022475"/>
    </source>
</evidence>
<evidence type="ECO:0000256" key="9">
    <source>
        <dbReference type="SAM" id="Phobius"/>
    </source>
</evidence>
<evidence type="ECO:0000313" key="12">
    <source>
        <dbReference type="Proteomes" id="UP000480222"/>
    </source>
</evidence>
<accession>A0A811G2C3</accession>